<dbReference type="EMBL" id="HQ853483">
    <property type="protein sequence ID" value="ADV19275.1"/>
    <property type="molecule type" value="mRNA"/>
</dbReference>
<name>E7EM05_9MAGN</name>
<evidence type="ECO:0000313" key="3">
    <source>
        <dbReference type="EMBL" id="ADV19275.1"/>
    </source>
</evidence>
<feature type="domain" description="Stress-response A/B barrel" evidence="2">
    <location>
        <begin position="39"/>
        <end position="134"/>
    </location>
</feature>
<dbReference type="PANTHER" id="PTHR33178:SF3">
    <property type="entry name" value="STRESS-RESPONSE A_B BARREL DOMAIN-CONTAINING PROTEIN UP3"/>
    <property type="match status" value="1"/>
</dbReference>
<feature type="non-terminal residue" evidence="3">
    <location>
        <position position="1"/>
    </location>
</feature>
<organism evidence="3">
    <name type="scientific">Helleborus orientalis</name>
    <dbReference type="NCBI Taxonomy" id="171898"/>
    <lineage>
        <taxon>Eukaryota</taxon>
        <taxon>Viridiplantae</taxon>
        <taxon>Streptophyta</taxon>
        <taxon>Embryophyta</taxon>
        <taxon>Tracheophyta</taxon>
        <taxon>Spermatophyta</taxon>
        <taxon>Magnoliopsida</taxon>
        <taxon>Ranunculales</taxon>
        <taxon>Ranunculaceae</taxon>
        <taxon>Ranunculoideae</taxon>
        <taxon>Helleboreae</taxon>
        <taxon>Helleborus</taxon>
    </lineage>
</organism>
<dbReference type="InterPro" id="IPR013097">
    <property type="entry name" value="Dabb"/>
</dbReference>
<dbReference type="Pfam" id="PF07876">
    <property type="entry name" value="Dabb"/>
    <property type="match status" value="1"/>
</dbReference>
<sequence length="141" mass="16063">MKDSGSLHHQLMDDICVECLIQEWYADVDEISFPKEGGAVRTSFYKLKEGLGEKEKDQVLKVIADLQQFHRGCVQHTYGKNFTPKPADHKGYSIASLAVFPNIDELDLFAKNEDFKLHSAKVMQYIDDIAHFDYLLPASEP</sequence>
<dbReference type="AlphaFoldDB" id="E7EM05"/>
<accession>E7EM05</accession>
<proteinExistence type="evidence at transcript level"/>
<evidence type="ECO:0000256" key="1">
    <source>
        <dbReference type="ARBA" id="ARBA00011738"/>
    </source>
</evidence>
<evidence type="ECO:0000259" key="2">
    <source>
        <dbReference type="PROSITE" id="PS51502"/>
    </source>
</evidence>
<dbReference type="Gene3D" id="3.30.70.100">
    <property type="match status" value="1"/>
</dbReference>
<dbReference type="PROSITE" id="PS51502">
    <property type="entry name" value="S_R_A_B_BARREL"/>
    <property type="match status" value="1"/>
</dbReference>
<protein>
    <submittedName>
        <fullName evidence="3">Uncharacterized protein-like protein</fullName>
    </submittedName>
</protein>
<dbReference type="InterPro" id="IPR044662">
    <property type="entry name" value="HS1/DABB1-like"/>
</dbReference>
<comment type="subunit">
    <text evidence="1">Homodimer.</text>
</comment>
<dbReference type="InterPro" id="IPR011008">
    <property type="entry name" value="Dimeric_a/b-barrel"/>
</dbReference>
<dbReference type="PANTHER" id="PTHR33178">
    <property type="match status" value="1"/>
</dbReference>
<dbReference type="SUPFAM" id="SSF54909">
    <property type="entry name" value="Dimeric alpha+beta barrel"/>
    <property type="match status" value="1"/>
</dbReference>
<reference evidence="3" key="1">
    <citation type="submission" date="2011-01" db="EMBL/GenBank/DDBJ databases">
        <title>Identification of Mechanisms for Cold Tolerance in Helleborus orientalis Lam.</title>
        <authorList>
            <person name="Liu Z."/>
            <person name="Zhou S."/>
            <person name="Sauve R."/>
        </authorList>
    </citation>
    <scope>NUCLEOTIDE SEQUENCE</scope>
</reference>